<name>A0ABZ1XY13_9ACTN</name>
<dbReference type="SUPFAM" id="SSF52833">
    <property type="entry name" value="Thioredoxin-like"/>
    <property type="match status" value="1"/>
</dbReference>
<evidence type="ECO:0000313" key="8">
    <source>
        <dbReference type="Proteomes" id="UP001432060"/>
    </source>
</evidence>
<dbReference type="InterPro" id="IPR036249">
    <property type="entry name" value="Thioredoxin-like_sf"/>
</dbReference>
<keyword evidence="8" id="KW-1185">Reference proteome</keyword>
<keyword evidence="3" id="KW-0560">Oxidoreductase</keyword>
<dbReference type="Pfam" id="PF13462">
    <property type="entry name" value="Thioredoxin_4"/>
    <property type="match status" value="1"/>
</dbReference>
<dbReference type="InterPro" id="IPR012336">
    <property type="entry name" value="Thioredoxin-like_fold"/>
</dbReference>
<evidence type="ECO:0000259" key="6">
    <source>
        <dbReference type="Pfam" id="PF13462"/>
    </source>
</evidence>
<organism evidence="7 8">
    <name type="scientific">Streptomyces melanogenes</name>
    <dbReference type="NCBI Taxonomy" id="67326"/>
    <lineage>
        <taxon>Bacteria</taxon>
        <taxon>Bacillati</taxon>
        <taxon>Actinomycetota</taxon>
        <taxon>Actinomycetes</taxon>
        <taxon>Kitasatosporales</taxon>
        <taxon>Streptomycetaceae</taxon>
        <taxon>Streptomyces</taxon>
    </lineage>
</organism>
<evidence type="ECO:0000313" key="7">
    <source>
        <dbReference type="EMBL" id="WUT87807.1"/>
    </source>
</evidence>
<keyword evidence="5" id="KW-0676">Redox-active center</keyword>
<evidence type="ECO:0000256" key="4">
    <source>
        <dbReference type="ARBA" id="ARBA00023157"/>
    </source>
</evidence>
<dbReference type="EMBL" id="CP109019">
    <property type="protein sequence ID" value="WUT87807.1"/>
    <property type="molecule type" value="Genomic_DNA"/>
</dbReference>
<feature type="domain" description="Thioredoxin-like fold" evidence="6">
    <location>
        <begin position="20"/>
        <end position="185"/>
    </location>
</feature>
<protein>
    <submittedName>
        <fullName evidence="7">DsbA family protein</fullName>
    </submittedName>
</protein>
<comment type="similarity">
    <text evidence="1">Belongs to the thioredoxin family. DsbA subfamily.</text>
</comment>
<accession>A0ABZ1XY13</accession>
<reference evidence="7" key="1">
    <citation type="submission" date="2022-10" db="EMBL/GenBank/DDBJ databases">
        <title>The complete genomes of actinobacterial strains from the NBC collection.</title>
        <authorList>
            <person name="Joergensen T.S."/>
            <person name="Alvarez Arevalo M."/>
            <person name="Sterndorff E.B."/>
            <person name="Faurdal D."/>
            <person name="Vuksanovic O."/>
            <person name="Mourched A.-S."/>
            <person name="Charusanti P."/>
            <person name="Shaw S."/>
            <person name="Blin K."/>
            <person name="Weber T."/>
        </authorList>
    </citation>
    <scope>NUCLEOTIDE SEQUENCE</scope>
    <source>
        <strain evidence="7">NBC_00668</strain>
    </source>
</reference>
<evidence type="ECO:0000256" key="5">
    <source>
        <dbReference type="ARBA" id="ARBA00023284"/>
    </source>
</evidence>
<dbReference type="CDD" id="cd02972">
    <property type="entry name" value="DsbA_family"/>
    <property type="match status" value="1"/>
</dbReference>
<proteinExistence type="inferred from homology"/>
<sequence>MGVTAYANVEAVPERLAADGTTIVVGDPKAPVTVGLLEDPRCPVCEEFERTGGGGPVLEEAVVRRVARAQYTMASFLDDRLGGGGSQRAVNALRAALEAGKFAEFHAVLYANQPEEETDGFTTARLLDLAGTVPGLRSPAFDSAVKTMKYRDFVTASEKAYEAKGTEKGKGPGTPTAEIDGYVIPASANGVLFDADAFTKILSVAQSEHTS</sequence>
<dbReference type="Proteomes" id="UP001432060">
    <property type="component" value="Chromosome"/>
</dbReference>
<evidence type="ECO:0000256" key="3">
    <source>
        <dbReference type="ARBA" id="ARBA00023002"/>
    </source>
</evidence>
<gene>
    <name evidence="7" type="ORF">OG515_34460</name>
</gene>
<evidence type="ECO:0000256" key="1">
    <source>
        <dbReference type="ARBA" id="ARBA00005791"/>
    </source>
</evidence>
<keyword evidence="2" id="KW-0732">Signal</keyword>
<dbReference type="PANTHER" id="PTHR13887:SF14">
    <property type="entry name" value="DISULFIDE BOND FORMATION PROTEIN D"/>
    <property type="match status" value="1"/>
</dbReference>
<keyword evidence="4" id="KW-1015">Disulfide bond</keyword>
<dbReference type="PANTHER" id="PTHR13887">
    <property type="entry name" value="GLUTATHIONE S-TRANSFERASE KAPPA"/>
    <property type="match status" value="1"/>
</dbReference>
<dbReference type="Gene3D" id="3.40.30.10">
    <property type="entry name" value="Glutaredoxin"/>
    <property type="match status" value="1"/>
</dbReference>
<evidence type="ECO:0000256" key="2">
    <source>
        <dbReference type="ARBA" id="ARBA00022729"/>
    </source>
</evidence>